<dbReference type="EMBL" id="FCQH01000007">
    <property type="protein sequence ID" value="CVK95823.1"/>
    <property type="molecule type" value="Genomic_DNA"/>
</dbReference>
<evidence type="ECO:0000256" key="2">
    <source>
        <dbReference type="ARBA" id="ARBA00022840"/>
    </source>
</evidence>
<dbReference type="SMART" id="SM00220">
    <property type="entry name" value="S_TKc"/>
    <property type="match status" value="1"/>
</dbReference>
<evidence type="ECO:0000256" key="1">
    <source>
        <dbReference type="ARBA" id="ARBA00022741"/>
    </source>
</evidence>
<gene>
    <name evidence="6" type="ORF">FMAN_13748</name>
</gene>
<dbReference type="InterPro" id="IPR011009">
    <property type="entry name" value="Kinase-like_dom_sf"/>
</dbReference>
<accession>A0A1L7TI50</accession>
<reference evidence="7" key="1">
    <citation type="journal article" date="2016" name="Genome Biol. Evol.">
        <title>Comparative 'omics' of the Fusarium fujikuroi species complex highlights differences in genetic potential and metabolite synthesis.</title>
        <authorList>
            <person name="Niehaus E.-M."/>
            <person name="Muensterkoetter M."/>
            <person name="Proctor R.H."/>
            <person name="Brown D.W."/>
            <person name="Sharon A."/>
            <person name="Idan Y."/>
            <person name="Oren-Young L."/>
            <person name="Sieber C.M."/>
            <person name="Novak O."/>
            <person name="Pencik A."/>
            <person name="Tarkowska D."/>
            <person name="Hromadova K."/>
            <person name="Freeman S."/>
            <person name="Maymon M."/>
            <person name="Elazar M."/>
            <person name="Youssef S.A."/>
            <person name="El-Shabrawy E.S.M."/>
            <person name="Shalaby A.B.A."/>
            <person name="Houterman P."/>
            <person name="Brock N.L."/>
            <person name="Burkhardt I."/>
            <person name="Tsavkelova E.A."/>
            <person name="Dickschat J.S."/>
            <person name="Galuszka P."/>
            <person name="Gueldener U."/>
            <person name="Tudzynski B."/>
        </authorList>
    </citation>
    <scope>NUCLEOTIDE SEQUENCE [LARGE SCALE GENOMIC DNA]</scope>
    <source>
        <strain evidence="7">MRC7560</strain>
    </source>
</reference>
<organism evidence="6 7">
    <name type="scientific">Fusarium mangiferae</name>
    <name type="common">Mango malformation disease fungus</name>
    <dbReference type="NCBI Taxonomy" id="192010"/>
    <lineage>
        <taxon>Eukaryota</taxon>
        <taxon>Fungi</taxon>
        <taxon>Dikarya</taxon>
        <taxon>Ascomycota</taxon>
        <taxon>Pezizomycotina</taxon>
        <taxon>Sordariomycetes</taxon>
        <taxon>Hypocreomycetidae</taxon>
        <taxon>Hypocreales</taxon>
        <taxon>Nectriaceae</taxon>
        <taxon>Fusarium</taxon>
        <taxon>Fusarium fujikuroi species complex</taxon>
    </lineage>
</organism>
<dbReference type="Gene3D" id="1.10.510.10">
    <property type="entry name" value="Transferase(Phosphotransferase) domain 1"/>
    <property type="match status" value="1"/>
</dbReference>
<comment type="caution">
    <text evidence="6">The sequence shown here is derived from an EMBL/GenBank/DDBJ whole genome shotgun (WGS) entry which is preliminary data.</text>
</comment>
<evidence type="ECO:0000256" key="4">
    <source>
        <dbReference type="RuleBase" id="RU000304"/>
    </source>
</evidence>
<keyword evidence="7" id="KW-1185">Reference proteome</keyword>
<evidence type="ECO:0000313" key="7">
    <source>
        <dbReference type="Proteomes" id="UP000184255"/>
    </source>
</evidence>
<evidence type="ECO:0000313" key="6">
    <source>
        <dbReference type="EMBL" id="CVK95823.1"/>
    </source>
</evidence>
<keyword evidence="4" id="KW-0808">Transferase</keyword>
<dbReference type="GeneID" id="65092997"/>
<dbReference type="SUPFAM" id="SSF56112">
    <property type="entry name" value="Protein kinase-like (PK-like)"/>
    <property type="match status" value="1"/>
</dbReference>
<dbReference type="GO" id="GO:0005737">
    <property type="term" value="C:cytoplasm"/>
    <property type="evidence" value="ECO:0007669"/>
    <property type="project" value="TreeGrafter"/>
</dbReference>
<dbReference type="InterPro" id="IPR053235">
    <property type="entry name" value="Ser_Thr_kinase"/>
</dbReference>
<dbReference type="PANTHER" id="PTHR24361">
    <property type="entry name" value="MITOGEN-ACTIVATED KINASE KINASE KINASE"/>
    <property type="match status" value="1"/>
</dbReference>
<dbReference type="PROSITE" id="PS00107">
    <property type="entry name" value="PROTEIN_KINASE_ATP"/>
    <property type="match status" value="1"/>
</dbReference>
<feature type="binding site" evidence="3">
    <location>
        <position position="249"/>
    </location>
    <ligand>
        <name>ATP</name>
        <dbReference type="ChEBI" id="CHEBI:30616"/>
    </ligand>
</feature>
<proteinExistence type="inferred from homology"/>
<dbReference type="InterPro" id="IPR017441">
    <property type="entry name" value="Protein_kinase_ATP_BS"/>
</dbReference>
<dbReference type="InterPro" id="IPR008271">
    <property type="entry name" value="Ser/Thr_kinase_AS"/>
</dbReference>
<evidence type="ECO:0000259" key="5">
    <source>
        <dbReference type="PROSITE" id="PS50011"/>
    </source>
</evidence>
<name>A0A1L7TI50_FUSMA</name>
<dbReference type="GO" id="GO:0005524">
    <property type="term" value="F:ATP binding"/>
    <property type="evidence" value="ECO:0007669"/>
    <property type="project" value="UniProtKB-UniRule"/>
</dbReference>
<dbReference type="AlphaFoldDB" id="A0A1L7TI50"/>
<dbReference type="Proteomes" id="UP000184255">
    <property type="component" value="Unassembled WGS sequence"/>
</dbReference>
<sequence>MYSDILAVLFPLEPNAARAFRLPENAPFHHEPSTPLTDWQTWDLGMNWDDYEHLRIHFQHPRRKYGFPDKVSRPNYKKPRWTIGDDPTSTVYLGKDLLIEPETLELSIYRQSKPYIVLSRRSIKEGSSDVSTVFVSFDGQNTSNAFYGTSILAFQPGCIAPWKNVTISIGPLSFRIAFPNHNKTPLDGPYMQNLVQSASWFAPVEYDVGSRSPLRKPQRYHRGKMLGQGGFGAVYEYYQYTSGRTYARKAIKPSKNDPNGQNTLERVEKEFTYMKRDSRFIVEVLGIVTDGFGSLVILMPIYPLKSLAACSLTDRESVTAFRQILMGLKQLKKFDILHRDIKPGNILVRKRNPENFQIVLTDFGLAGKYTEQSEYFYGTAYYKAPEVFDERADVIDDRSDVWSTGIIMLEKMYGLDTKRHPKPKCDSERDEWRFDEDNAGGNLCGF</sequence>
<evidence type="ECO:0000256" key="3">
    <source>
        <dbReference type="PROSITE-ProRule" id="PRU10141"/>
    </source>
</evidence>
<dbReference type="PROSITE" id="PS00108">
    <property type="entry name" value="PROTEIN_KINASE_ST"/>
    <property type="match status" value="1"/>
</dbReference>
<dbReference type="InterPro" id="IPR000719">
    <property type="entry name" value="Prot_kinase_dom"/>
</dbReference>
<feature type="domain" description="Protein kinase" evidence="5">
    <location>
        <begin position="220"/>
        <end position="446"/>
    </location>
</feature>
<protein>
    <recommendedName>
        <fullName evidence="5">Protein kinase domain-containing protein</fullName>
    </recommendedName>
</protein>
<dbReference type="RefSeq" id="XP_041683636.1">
    <property type="nucleotide sequence ID" value="XM_041833254.1"/>
</dbReference>
<keyword evidence="2 3" id="KW-0067">ATP-binding</keyword>
<dbReference type="Pfam" id="PF00069">
    <property type="entry name" value="Pkinase"/>
    <property type="match status" value="1"/>
</dbReference>
<keyword evidence="1 3" id="KW-0547">Nucleotide-binding</keyword>
<dbReference type="PROSITE" id="PS50011">
    <property type="entry name" value="PROTEIN_KINASE_DOM"/>
    <property type="match status" value="1"/>
</dbReference>
<dbReference type="Gene3D" id="3.30.200.20">
    <property type="entry name" value="Phosphorylase Kinase, domain 1"/>
    <property type="match status" value="1"/>
</dbReference>
<keyword evidence="4" id="KW-0723">Serine/threonine-protein kinase</keyword>
<dbReference type="GO" id="GO:0004674">
    <property type="term" value="F:protein serine/threonine kinase activity"/>
    <property type="evidence" value="ECO:0007669"/>
    <property type="project" value="UniProtKB-KW"/>
</dbReference>
<keyword evidence="4" id="KW-0418">Kinase</keyword>
<comment type="similarity">
    <text evidence="4">Belongs to the protein kinase superfamily.</text>
</comment>
<dbReference type="VEuPathDB" id="FungiDB:FMAN_13748"/>